<evidence type="ECO:0000313" key="3">
    <source>
        <dbReference type="Proteomes" id="UP000226031"/>
    </source>
</evidence>
<sequence>MSGGQLFFPPPRRLVISPDKAIAVRYFDGQSREAPDELFLLADYTSMYPNLFGDDLPSEPSSHLKTLMKSGLSSEYSDQTDPQQPAPMCVPEMGFYSVTHIRRT</sequence>
<feature type="region of interest" description="Disordered" evidence="1">
    <location>
        <begin position="62"/>
        <end position="89"/>
    </location>
</feature>
<keyword evidence="3" id="KW-1185">Reference proteome</keyword>
<accession>A0A2B7ZK68</accession>
<dbReference type="EMBL" id="PDND01000060">
    <property type="protein sequence ID" value="PGH33568.1"/>
    <property type="molecule type" value="Genomic_DNA"/>
</dbReference>
<protein>
    <submittedName>
        <fullName evidence="2">Uncharacterized protein</fullName>
    </submittedName>
</protein>
<name>A0A2B7ZK68_9EURO</name>
<comment type="caution">
    <text evidence="2">The sequence shown here is derived from an EMBL/GenBank/DDBJ whole genome shotgun (WGS) entry which is preliminary data.</text>
</comment>
<reference evidence="2 3" key="1">
    <citation type="submission" date="2017-10" db="EMBL/GenBank/DDBJ databases">
        <title>Comparative genomics in systemic dimorphic fungi from Ajellomycetaceae.</title>
        <authorList>
            <person name="Munoz J.F."/>
            <person name="Mcewen J.G."/>
            <person name="Clay O.K."/>
            <person name="Cuomo C.A."/>
        </authorList>
    </citation>
    <scope>NUCLEOTIDE SEQUENCE [LARGE SCALE GENOMIC DNA]</scope>
    <source>
        <strain evidence="2 3">UAMH4076</strain>
    </source>
</reference>
<dbReference type="VEuPathDB" id="FungiDB:EMCG_08611"/>
<dbReference type="Proteomes" id="UP000226031">
    <property type="component" value="Unassembled WGS sequence"/>
</dbReference>
<evidence type="ECO:0000313" key="2">
    <source>
        <dbReference type="EMBL" id="PGH33568.1"/>
    </source>
</evidence>
<organism evidence="2 3">
    <name type="scientific">[Emmonsia] crescens</name>
    <dbReference type="NCBI Taxonomy" id="73230"/>
    <lineage>
        <taxon>Eukaryota</taxon>
        <taxon>Fungi</taxon>
        <taxon>Dikarya</taxon>
        <taxon>Ascomycota</taxon>
        <taxon>Pezizomycotina</taxon>
        <taxon>Eurotiomycetes</taxon>
        <taxon>Eurotiomycetidae</taxon>
        <taxon>Onygenales</taxon>
        <taxon>Ajellomycetaceae</taxon>
        <taxon>Emergomyces</taxon>
    </lineage>
</organism>
<gene>
    <name evidence="2" type="ORF">GX50_03640</name>
</gene>
<feature type="compositionally biased region" description="Polar residues" evidence="1">
    <location>
        <begin position="71"/>
        <end position="83"/>
    </location>
</feature>
<proteinExistence type="predicted"/>
<dbReference type="AlphaFoldDB" id="A0A2B7ZK68"/>
<evidence type="ECO:0000256" key="1">
    <source>
        <dbReference type="SAM" id="MobiDB-lite"/>
    </source>
</evidence>